<dbReference type="PROSITE" id="PS50004">
    <property type="entry name" value="C2"/>
    <property type="match status" value="2"/>
</dbReference>
<dbReference type="AlphaFoldDB" id="A0A8J9SZX3"/>
<name>A0A8J9SZX3_PHATR</name>
<dbReference type="Gene3D" id="2.60.40.150">
    <property type="entry name" value="C2 domain"/>
    <property type="match status" value="2"/>
</dbReference>
<dbReference type="SMART" id="SM00239">
    <property type="entry name" value="C2"/>
    <property type="match status" value="2"/>
</dbReference>
<feature type="domain" description="C2" evidence="1">
    <location>
        <begin position="119"/>
        <end position="245"/>
    </location>
</feature>
<gene>
    <name evidence="2" type="ORF">PTTT1_LOCUS14182</name>
</gene>
<dbReference type="Proteomes" id="UP000836788">
    <property type="component" value="Chromosome 13"/>
</dbReference>
<dbReference type="PANTHER" id="PTHR10857">
    <property type="entry name" value="COPINE"/>
    <property type="match status" value="1"/>
</dbReference>
<dbReference type="CDD" id="cd00030">
    <property type="entry name" value="C2"/>
    <property type="match status" value="1"/>
</dbReference>
<dbReference type="InterPro" id="IPR035892">
    <property type="entry name" value="C2_domain_sf"/>
</dbReference>
<feature type="domain" description="C2" evidence="1">
    <location>
        <begin position="1"/>
        <end position="116"/>
    </location>
</feature>
<dbReference type="InterPro" id="IPR037768">
    <property type="entry name" value="C2B_Copine"/>
</dbReference>
<dbReference type="InterPro" id="IPR045052">
    <property type="entry name" value="Copine"/>
</dbReference>
<dbReference type="GO" id="GO:0071277">
    <property type="term" value="P:cellular response to calcium ion"/>
    <property type="evidence" value="ECO:0007669"/>
    <property type="project" value="TreeGrafter"/>
</dbReference>
<dbReference type="PANTHER" id="PTHR10857:SF106">
    <property type="entry name" value="C2 DOMAIN-CONTAINING PROTEIN"/>
    <property type="match status" value="1"/>
</dbReference>
<dbReference type="GO" id="GO:0005886">
    <property type="term" value="C:plasma membrane"/>
    <property type="evidence" value="ECO:0007669"/>
    <property type="project" value="TreeGrafter"/>
</dbReference>
<sequence length="280" mass="31545">MTRYQLSMHAEHLPRNWFHTPSPYAVATITDGPLKGTKIGQTETLPKTTDPDWVAVLFFETDSSIYMPLKIQVFDEREYNDDILLGEATFEATEIFGAAGHLKSAQLNYKGPAQLYVSVQTSIQGNDRGIMELQFRGLDIKNIEPGLLGLGRSDPFLELAKKNADHTAGVVRWNVVHRSAHIQDHLNPFWESFTVGLEELCYNDLNWPMRILVKDWQANGRHRIIGQFETTMSNLMERVAVRGNADRQAAFEIFLDSLGGSSGKSKGFVCVLKATLYPEK</sequence>
<dbReference type="EMBL" id="OU594954">
    <property type="protein sequence ID" value="CAG9280705.1"/>
    <property type="molecule type" value="Genomic_DNA"/>
</dbReference>
<dbReference type="InterPro" id="IPR000008">
    <property type="entry name" value="C2_dom"/>
</dbReference>
<reference evidence="2" key="1">
    <citation type="submission" date="2022-02" db="EMBL/GenBank/DDBJ databases">
        <authorList>
            <person name="Giguere J D."/>
        </authorList>
    </citation>
    <scope>NUCLEOTIDE SEQUENCE</scope>
    <source>
        <strain evidence="2">CCAP 1055/1</strain>
    </source>
</reference>
<dbReference type="OMA" id="DEREYND"/>
<evidence type="ECO:0000259" key="1">
    <source>
        <dbReference type="PROSITE" id="PS50004"/>
    </source>
</evidence>
<dbReference type="SUPFAM" id="SSF49562">
    <property type="entry name" value="C2 domain (Calcium/lipid-binding domain, CaLB)"/>
    <property type="match status" value="2"/>
</dbReference>
<accession>A0A8J9SZX3</accession>
<dbReference type="GO" id="GO:0005544">
    <property type="term" value="F:calcium-dependent phospholipid binding"/>
    <property type="evidence" value="ECO:0007669"/>
    <property type="project" value="InterPro"/>
</dbReference>
<proteinExistence type="predicted"/>
<organism evidence="2">
    <name type="scientific">Phaeodactylum tricornutum</name>
    <name type="common">Diatom</name>
    <dbReference type="NCBI Taxonomy" id="2850"/>
    <lineage>
        <taxon>Eukaryota</taxon>
        <taxon>Sar</taxon>
        <taxon>Stramenopiles</taxon>
        <taxon>Ochrophyta</taxon>
        <taxon>Bacillariophyta</taxon>
        <taxon>Bacillariophyceae</taxon>
        <taxon>Bacillariophycidae</taxon>
        <taxon>Naviculales</taxon>
        <taxon>Phaeodactylaceae</taxon>
        <taxon>Phaeodactylum</taxon>
    </lineage>
</organism>
<evidence type="ECO:0000313" key="2">
    <source>
        <dbReference type="EMBL" id="CAG9280705.1"/>
    </source>
</evidence>
<protein>
    <recommendedName>
        <fullName evidence="1">C2 domain-containing protein</fullName>
    </recommendedName>
</protein>
<dbReference type="CDD" id="cd04047">
    <property type="entry name" value="C2B_Copine"/>
    <property type="match status" value="1"/>
</dbReference>
<dbReference type="Pfam" id="PF00168">
    <property type="entry name" value="C2"/>
    <property type="match status" value="2"/>
</dbReference>